<sequence>LIRSAEYEQTLEPGFTALFDDDTLSSALALMRTTELESIPVRQRTGAQEIIGKVTKSDALLAYNQRLEDELEERHG</sequence>
<name>A0A3B0S0D2_9ZZZZ</name>
<dbReference type="SUPFAM" id="SSF54631">
    <property type="entry name" value="CBS-domain pair"/>
    <property type="match status" value="1"/>
</dbReference>
<protein>
    <recommendedName>
        <fullName evidence="1">CBS domain-containing protein</fullName>
    </recommendedName>
</protein>
<evidence type="ECO:0000313" key="2">
    <source>
        <dbReference type="EMBL" id="VAV88995.1"/>
    </source>
</evidence>
<gene>
    <name evidence="2" type="ORF">MNBD_ALPHA06-1549</name>
</gene>
<evidence type="ECO:0000259" key="1">
    <source>
        <dbReference type="PROSITE" id="PS51371"/>
    </source>
</evidence>
<proteinExistence type="predicted"/>
<dbReference type="InterPro" id="IPR046342">
    <property type="entry name" value="CBS_dom_sf"/>
</dbReference>
<feature type="domain" description="CBS" evidence="1">
    <location>
        <begin position="11"/>
        <end position="70"/>
    </location>
</feature>
<dbReference type="InterPro" id="IPR000644">
    <property type="entry name" value="CBS_dom"/>
</dbReference>
<dbReference type="AlphaFoldDB" id="A0A3B0S0D2"/>
<accession>A0A3B0S0D2</accession>
<dbReference type="PROSITE" id="PS51371">
    <property type="entry name" value="CBS"/>
    <property type="match status" value="1"/>
</dbReference>
<dbReference type="EMBL" id="UOEE01000081">
    <property type="protein sequence ID" value="VAV88995.1"/>
    <property type="molecule type" value="Genomic_DNA"/>
</dbReference>
<organism evidence="2">
    <name type="scientific">hydrothermal vent metagenome</name>
    <dbReference type="NCBI Taxonomy" id="652676"/>
    <lineage>
        <taxon>unclassified sequences</taxon>
        <taxon>metagenomes</taxon>
        <taxon>ecological metagenomes</taxon>
    </lineage>
</organism>
<dbReference type="Gene3D" id="3.10.580.10">
    <property type="entry name" value="CBS-domain"/>
    <property type="match status" value="1"/>
</dbReference>
<feature type="non-terminal residue" evidence="2">
    <location>
        <position position="1"/>
    </location>
</feature>
<reference evidence="2" key="1">
    <citation type="submission" date="2018-06" db="EMBL/GenBank/DDBJ databases">
        <authorList>
            <person name="Zhirakovskaya E."/>
        </authorList>
    </citation>
    <scope>NUCLEOTIDE SEQUENCE</scope>
</reference>